<sequence length="582" mass="56034">MSNTTSASAIQGYLNTAQTLAALTGNSSTTTPTQSISGLVSGIDTTSIISALMQQASQPQQALKTQLTSVNNQLTDWNGLSQDAAQLQNAADVLNQPSGWSFYKAESSSSAVSATVGSGAVGGSLTFTVDQLAQAASVISNGTVSSTNAQVTTASSLLLAQGASTIGLGNLTGNLALGSHTISVTTAAAGASVSSAAALAPSTTITAGSNDTLTYTLDGTAGSLTLAPGSNLTPSQLAAEITKASNGALTASVSSSGALTIATTVQGSSQTLSITGGSATTALGLSAGQSGTGQDGVVSIDGTTTTLSTITPGGLVTLNTPGGGTLTATVTGPLQAGSITADQVAVGNGSLQSVESAVNSSGLGMTASTVQVGTNQYRLEITSNTTGAASDINLSSTALDAVGGTSVLNAGSDAQLTVGTGPGAFQVSSASNNVSGLMPGVSLQLNGTTGGQPVTVSLAADATAAAAQVSTLVNAANAMIKDLQTAMTLPAKSSTTTSSASSQAQALQGILLGDPTANGLIDSLLGSVSSKGNPSGEGSAGAVGITMNTNGTLSFNQATFEAAYAANPSTVAATFTQGGSST</sequence>
<feature type="domain" description="Flagellar hook-associated protein 2 N-terminal" evidence="6">
    <location>
        <begin position="41"/>
        <end position="136"/>
    </location>
</feature>
<evidence type="ECO:0000259" key="7">
    <source>
        <dbReference type="Pfam" id="PF07195"/>
    </source>
</evidence>
<dbReference type="EMBL" id="WJHE01000375">
    <property type="protein sequence ID" value="MST32740.1"/>
    <property type="molecule type" value="Genomic_DNA"/>
</dbReference>
<dbReference type="InterPro" id="IPR010809">
    <property type="entry name" value="FliD_C"/>
</dbReference>
<keyword evidence="8" id="KW-0282">Flagellum</keyword>
<comment type="similarity">
    <text evidence="1 5">Belongs to the FliD family.</text>
</comment>
<evidence type="ECO:0000313" key="9">
    <source>
        <dbReference type="Proteomes" id="UP000437736"/>
    </source>
</evidence>
<evidence type="ECO:0000256" key="3">
    <source>
        <dbReference type="ARBA" id="ARBA00023054"/>
    </source>
</evidence>
<evidence type="ECO:0000256" key="2">
    <source>
        <dbReference type="ARBA" id="ARBA00011255"/>
    </source>
</evidence>
<keyword evidence="3" id="KW-0175">Coiled coil</keyword>
<feature type="non-terminal residue" evidence="8">
    <location>
        <position position="582"/>
    </location>
</feature>
<reference evidence="8 9" key="1">
    <citation type="submission" date="2019-11" db="EMBL/GenBank/DDBJ databases">
        <title>Acidiferrimicrobium australis gen. nov., sp. nov., an acidophilic and obligately heterotrophic, member of the Actinobacteria that catalyses dissimilatory oxido- reduction of iron isolated from metal-rich acidic water in Chile.</title>
        <authorList>
            <person name="Gonzalez D."/>
            <person name="Huber K."/>
            <person name="Hedrich S."/>
            <person name="Rojas-Villalobos C."/>
            <person name="Quatrini R."/>
            <person name="Dinamarca M.A."/>
            <person name="Schwarz A."/>
            <person name="Canales C."/>
            <person name="Nancucheo I."/>
        </authorList>
    </citation>
    <scope>NUCLEOTIDE SEQUENCE [LARGE SCALE GENOMIC DNA]</scope>
    <source>
        <strain evidence="8 9">USS-CCA1</strain>
    </source>
</reference>
<organism evidence="8 9">
    <name type="scientific">Acidiferrimicrobium australe</name>
    <dbReference type="NCBI Taxonomy" id="2664430"/>
    <lineage>
        <taxon>Bacteria</taxon>
        <taxon>Bacillati</taxon>
        <taxon>Actinomycetota</taxon>
        <taxon>Acidimicrobiia</taxon>
        <taxon>Acidimicrobiales</taxon>
        <taxon>Acidimicrobiaceae</taxon>
        <taxon>Acidiferrimicrobium</taxon>
    </lineage>
</organism>
<dbReference type="InterPro" id="IPR003481">
    <property type="entry name" value="FliD_N"/>
</dbReference>
<keyword evidence="8" id="KW-0969">Cilium</keyword>
<dbReference type="PANTHER" id="PTHR30288">
    <property type="entry name" value="FLAGELLAR CAP/ASSEMBLY PROTEIN FLID"/>
    <property type="match status" value="1"/>
</dbReference>
<evidence type="ECO:0000256" key="4">
    <source>
        <dbReference type="ARBA" id="ARBA00023143"/>
    </source>
</evidence>
<evidence type="ECO:0000256" key="5">
    <source>
        <dbReference type="RuleBase" id="RU362066"/>
    </source>
</evidence>
<keyword evidence="5" id="KW-0964">Secreted</keyword>
<keyword evidence="8" id="KW-0966">Cell projection</keyword>
<accession>A0ABW9QSB7</accession>
<evidence type="ECO:0000256" key="1">
    <source>
        <dbReference type="ARBA" id="ARBA00009764"/>
    </source>
</evidence>
<keyword evidence="9" id="KW-1185">Reference proteome</keyword>
<keyword evidence="4 5" id="KW-0975">Bacterial flagellum</keyword>
<evidence type="ECO:0000313" key="8">
    <source>
        <dbReference type="EMBL" id="MST32740.1"/>
    </source>
</evidence>
<dbReference type="InterPro" id="IPR040026">
    <property type="entry name" value="FliD"/>
</dbReference>
<protein>
    <recommendedName>
        <fullName evidence="5">Flagellar hook-associated protein 2</fullName>
        <shortName evidence="5">HAP2</shortName>
    </recommendedName>
    <alternativeName>
        <fullName evidence="5">Flagellar cap protein</fullName>
    </alternativeName>
</protein>
<dbReference type="Pfam" id="PF07195">
    <property type="entry name" value="FliD_C"/>
    <property type="match status" value="1"/>
</dbReference>
<name>A0ABW9QSB7_9ACTN</name>
<feature type="domain" description="Flagellar hook-associated protein 2 C-terminal" evidence="7">
    <location>
        <begin position="411"/>
        <end position="579"/>
    </location>
</feature>
<gene>
    <name evidence="8" type="primary">fliD</name>
    <name evidence="8" type="ORF">GHK86_08395</name>
</gene>
<proteinExistence type="inferred from homology"/>
<dbReference type="Proteomes" id="UP000437736">
    <property type="component" value="Unassembled WGS sequence"/>
</dbReference>
<dbReference type="PANTHER" id="PTHR30288:SF0">
    <property type="entry name" value="FLAGELLAR HOOK-ASSOCIATED PROTEIN 2"/>
    <property type="match status" value="1"/>
</dbReference>
<evidence type="ECO:0000259" key="6">
    <source>
        <dbReference type="Pfam" id="PF02465"/>
    </source>
</evidence>
<comment type="subunit">
    <text evidence="2 5">Homopentamer.</text>
</comment>
<comment type="subcellular location">
    <subcellularLocation>
        <location evidence="5">Secreted</location>
    </subcellularLocation>
    <subcellularLocation>
        <location evidence="5">Bacterial flagellum</location>
    </subcellularLocation>
</comment>
<comment type="function">
    <text evidence="5">Required for morphogenesis and for the elongation of the flagellar filament by facilitating polymerization of the flagellin monomers at the tip of growing filament. Forms a capping structure, which prevents flagellin subunits (transported through the central channel of the flagellum) from leaking out without polymerization at the distal end.</text>
</comment>
<dbReference type="Pfam" id="PF02465">
    <property type="entry name" value="FliD_N"/>
    <property type="match status" value="1"/>
</dbReference>
<comment type="caution">
    <text evidence="8">The sequence shown here is derived from an EMBL/GenBank/DDBJ whole genome shotgun (WGS) entry which is preliminary data.</text>
</comment>